<dbReference type="Proteomes" id="UP000632377">
    <property type="component" value="Unassembled WGS sequence"/>
</dbReference>
<evidence type="ECO:0000313" key="2">
    <source>
        <dbReference type="Proteomes" id="UP000632377"/>
    </source>
</evidence>
<gene>
    <name evidence="1" type="ORF">JK636_08055</name>
</gene>
<accession>A0ABS1T8P6</accession>
<protein>
    <submittedName>
        <fullName evidence="1">Uncharacterized protein</fullName>
    </submittedName>
</protein>
<organism evidence="1 2">
    <name type="scientific">Clostridium rhizosphaerae</name>
    <dbReference type="NCBI Taxonomy" id="2803861"/>
    <lineage>
        <taxon>Bacteria</taxon>
        <taxon>Bacillati</taxon>
        <taxon>Bacillota</taxon>
        <taxon>Clostridia</taxon>
        <taxon>Eubacteriales</taxon>
        <taxon>Clostridiaceae</taxon>
        <taxon>Clostridium</taxon>
    </lineage>
</organism>
<keyword evidence="2" id="KW-1185">Reference proteome</keyword>
<name>A0ABS1T8P6_9CLOT</name>
<sequence length="138" mass="14935">MKIRVSAAILFGMFVFGTAGYIGNNIFKSALNYEQTTKPVTALNVQTSKIDVIKNQTILKRGEAGIITIKAKPNTTYTIKTSYKMNGRTINVTQSRSTDSIGEATFNWVVDKKTDSGTQNAVITGGGEALNLSHTVVQ</sequence>
<comment type="caution">
    <text evidence="1">The sequence shown here is derived from an EMBL/GenBank/DDBJ whole genome shotgun (WGS) entry which is preliminary data.</text>
</comment>
<dbReference type="RefSeq" id="WP_202748302.1">
    <property type="nucleotide sequence ID" value="NZ_JAESWC010000002.1"/>
</dbReference>
<proteinExistence type="predicted"/>
<dbReference type="EMBL" id="JAESWC010000002">
    <property type="protein sequence ID" value="MBL4935709.1"/>
    <property type="molecule type" value="Genomic_DNA"/>
</dbReference>
<reference evidence="1 2" key="1">
    <citation type="submission" date="2021-01" db="EMBL/GenBank/DDBJ databases">
        <title>Genome public.</title>
        <authorList>
            <person name="Liu C."/>
            <person name="Sun Q."/>
        </authorList>
    </citation>
    <scope>NUCLEOTIDE SEQUENCE [LARGE SCALE GENOMIC DNA]</scope>
    <source>
        <strain evidence="1 2">YIM B02515</strain>
    </source>
</reference>
<evidence type="ECO:0000313" key="1">
    <source>
        <dbReference type="EMBL" id="MBL4935709.1"/>
    </source>
</evidence>